<dbReference type="CDD" id="cd00156">
    <property type="entry name" value="REC"/>
    <property type="match status" value="1"/>
</dbReference>
<dbReference type="InterPro" id="IPR003660">
    <property type="entry name" value="HAMP_dom"/>
</dbReference>
<dbReference type="SMART" id="SM00387">
    <property type="entry name" value="HATPase_c"/>
    <property type="match status" value="1"/>
</dbReference>
<dbReference type="CDD" id="cd17546">
    <property type="entry name" value="REC_hyHK_CKI1_RcsC-like"/>
    <property type="match status" value="1"/>
</dbReference>
<dbReference type="InterPro" id="IPR003661">
    <property type="entry name" value="HisK_dim/P_dom"/>
</dbReference>
<dbReference type="InterPro" id="IPR005467">
    <property type="entry name" value="His_kinase_dom"/>
</dbReference>
<dbReference type="InterPro" id="IPR036890">
    <property type="entry name" value="HATPase_C_sf"/>
</dbReference>
<feature type="modified residue" description="4-aspartylphosphate" evidence="8">
    <location>
        <position position="982"/>
    </location>
</feature>
<dbReference type="InterPro" id="IPR029016">
    <property type="entry name" value="GAF-like_dom_sf"/>
</dbReference>
<comment type="catalytic activity">
    <reaction evidence="1">
        <text>ATP + protein L-histidine = ADP + protein N-phospho-L-histidine.</text>
        <dbReference type="EC" id="2.7.13.3"/>
    </reaction>
</comment>
<gene>
    <name evidence="14" type="ORF">FDK13_25535</name>
</gene>
<keyword evidence="15" id="KW-1185">Reference proteome</keyword>
<dbReference type="FunFam" id="3.30.565.10:FF:000010">
    <property type="entry name" value="Sensor histidine kinase RcsC"/>
    <property type="match status" value="1"/>
</dbReference>
<comment type="caution">
    <text evidence="14">The sequence shown here is derived from an EMBL/GenBank/DDBJ whole genome shotgun (WGS) entry which is preliminary data.</text>
</comment>
<evidence type="ECO:0000256" key="6">
    <source>
        <dbReference type="ARBA" id="ARBA00022777"/>
    </source>
</evidence>
<reference evidence="14 15" key="1">
    <citation type="submission" date="2019-05" db="EMBL/GenBank/DDBJ databases">
        <title>Dyadobacter AR-3-8 sp. nov., isolated from arctic soil.</title>
        <authorList>
            <person name="Chaudhary D.K."/>
        </authorList>
    </citation>
    <scope>NUCLEOTIDE SEQUENCE [LARGE SCALE GENOMIC DNA]</scope>
    <source>
        <strain evidence="14 15">AR-3-8</strain>
    </source>
</reference>
<evidence type="ECO:0000256" key="1">
    <source>
        <dbReference type="ARBA" id="ARBA00000085"/>
    </source>
</evidence>
<dbReference type="PROSITE" id="PS50885">
    <property type="entry name" value="HAMP"/>
    <property type="match status" value="1"/>
</dbReference>
<dbReference type="SUPFAM" id="SSF47384">
    <property type="entry name" value="Homodimeric domain of signal transducing histidine kinase"/>
    <property type="match status" value="1"/>
</dbReference>
<dbReference type="Proteomes" id="UP000304900">
    <property type="component" value="Unassembled WGS sequence"/>
</dbReference>
<feature type="modified residue" description="4-aspartylphosphate" evidence="8">
    <location>
        <position position="1130"/>
    </location>
</feature>
<dbReference type="GO" id="GO:0000155">
    <property type="term" value="F:phosphorelay sensor kinase activity"/>
    <property type="evidence" value="ECO:0007669"/>
    <property type="project" value="InterPro"/>
</dbReference>
<keyword evidence="6" id="KW-0418">Kinase</keyword>
<feature type="transmembrane region" description="Helical" evidence="10">
    <location>
        <begin position="184"/>
        <end position="209"/>
    </location>
</feature>
<evidence type="ECO:0000313" key="15">
    <source>
        <dbReference type="Proteomes" id="UP000304900"/>
    </source>
</evidence>
<evidence type="ECO:0000259" key="11">
    <source>
        <dbReference type="PROSITE" id="PS50109"/>
    </source>
</evidence>
<dbReference type="InterPro" id="IPR003018">
    <property type="entry name" value="GAF"/>
</dbReference>
<dbReference type="Pfam" id="PF00072">
    <property type="entry name" value="Response_reg"/>
    <property type="match status" value="3"/>
</dbReference>
<evidence type="ECO:0000256" key="2">
    <source>
        <dbReference type="ARBA" id="ARBA00004370"/>
    </source>
</evidence>
<dbReference type="PANTHER" id="PTHR45339:SF1">
    <property type="entry name" value="HYBRID SIGNAL TRANSDUCTION HISTIDINE KINASE J"/>
    <property type="match status" value="1"/>
</dbReference>
<dbReference type="InterPro" id="IPR007891">
    <property type="entry name" value="CHASE3"/>
</dbReference>
<evidence type="ECO:0000256" key="9">
    <source>
        <dbReference type="SAM" id="Coils"/>
    </source>
</evidence>
<evidence type="ECO:0000256" key="5">
    <source>
        <dbReference type="ARBA" id="ARBA00022679"/>
    </source>
</evidence>
<dbReference type="CDD" id="cd19410">
    <property type="entry name" value="HK9-like_sensor"/>
    <property type="match status" value="1"/>
</dbReference>
<dbReference type="CDD" id="cd06225">
    <property type="entry name" value="HAMP"/>
    <property type="match status" value="1"/>
</dbReference>
<dbReference type="SMART" id="SM00448">
    <property type="entry name" value="REC"/>
    <property type="match status" value="3"/>
</dbReference>
<dbReference type="CDD" id="cd00082">
    <property type="entry name" value="HisKA"/>
    <property type="match status" value="1"/>
</dbReference>
<feature type="domain" description="Response regulatory" evidence="12">
    <location>
        <begin position="1080"/>
        <end position="1197"/>
    </location>
</feature>
<dbReference type="Gene3D" id="6.10.340.10">
    <property type="match status" value="1"/>
</dbReference>
<feature type="domain" description="Histidine kinase" evidence="11">
    <location>
        <begin position="535"/>
        <end position="757"/>
    </location>
</feature>
<feature type="domain" description="Response regulatory" evidence="12">
    <location>
        <begin position="933"/>
        <end position="1049"/>
    </location>
</feature>
<dbReference type="Pfam" id="PF13185">
    <property type="entry name" value="GAF_2"/>
    <property type="match status" value="1"/>
</dbReference>
<protein>
    <recommendedName>
        <fullName evidence="3">histidine kinase</fullName>
        <ecNumber evidence="3">2.7.13.3</ecNumber>
    </recommendedName>
</protein>
<dbReference type="RefSeq" id="WP_137342854.1">
    <property type="nucleotide sequence ID" value="NZ_BSQH01000008.1"/>
</dbReference>
<organism evidence="14 15">
    <name type="scientific">Dyadobacter frigoris</name>
    <dbReference type="NCBI Taxonomy" id="2576211"/>
    <lineage>
        <taxon>Bacteria</taxon>
        <taxon>Pseudomonadati</taxon>
        <taxon>Bacteroidota</taxon>
        <taxon>Cytophagia</taxon>
        <taxon>Cytophagales</taxon>
        <taxon>Spirosomataceae</taxon>
        <taxon>Dyadobacter</taxon>
    </lineage>
</organism>
<feature type="domain" description="Response regulatory" evidence="12">
    <location>
        <begin position="811"/>
        <end position="924"/>
    </location>
</feature>
<dbReference type="SMART" id="SM00388">
    <property type="entry name" value="HisKA"/>
    <property type="match status" value="1"/>
</dbReference>
<evidence type="ECO:0000259" key="13">
    <source>
        <dbReference type="PROSITE" id="PS50885"/>
    </source>
</evidence>
<dbReference type="Pfam" id="PF05227">
    <property type="entry name" value="CHASE3"/>
    <property type="match status" value="1"/>
</dbReference>
<dbReference type="Pfam" id="PF00512">
    <property type="entry name" value="HisKA"/>
    <property type="match status" value="1"/>
</dbReference>
<dbReference type="PROSITE" id="PS50109">
    <property type="entry name" value="HIS_KIN"/>
    <property type="match status" value="1"/>
</dbReference>
<keyword evidence="10" id="KW-0472">Membrane</keyword>
<dbReference type="Pfam" id="PF02518">
    <property type="entry name" value="HATPase_c"/>
    <property type="match status" value="1"/>
</dbReference>
<dbReference type="InterPro" id="IPR003594">
    <property type="entry name" value="HATPase_dom"/>
</dbReference>
<keyword evidence="4 8" id="KW-0597">Phosphoprotein</keyword>
<dbReference type="InterPro" id="IPR001789">
    <property type="entry name" value="Sig_transdc_resp-reg_receiver"/>
</dbReference>
<dbReference type="InterPro" id="IPR011006">
    <property type="entry name" value="CheY-like_superfamily"/>
</dbReference>
<dbReference type="AlphaFoldDB" id="A0A4U6CY61"/>
<dbReference type="PRINTS" id="PR00344">
    <property type="entry name" value="BCTRLSENSOR"/>
</dbReference>
<keyword evidence="9" id="KW-0175">Coiled coil</keyword>
<sequence>MPANSSNSIIRQLQIVFSVSIILLVLSLFASFYSTQKLILNSQLVNHTNQVLIEAENIISYIKDAETGQRGFLVTLDPQFLQPYNGSYEKTSASYNTLVGLTTDNPVQQKNLEEAKKLYEAKFIQMQKIIDKTRRNEQSAFDTAARQREMLKGKQVMDNLRVVIERIKTEENKMLKERTEAQQVYISYTPVLLVIAALISILITGFAYFRIKKDLDDRIRKQKEAEEKYIETAQRINVIEGITKLVSEGDYSVRNSDTMDDELGRISTALNSMTGSLEQTFNDLSNKNWLQTGTVKLSDAIRGERILKNLAENLITTITGYINAPLGTVYILDKDWNYKLTGNFAATHAPEIIKGKEGLAGQVIKNKSSVIIRDLPENYITVNSSLGNTPPTCIVILPLVYSNECIGIIEIGLLREPGALEIQFLEENLEMLSIGVNAALDYVKLQEFLEETQAQSEELQTQHNELENLNTELEAQSQKLQASEEELRVQQEELQQTNGELEERSSLLEEKNLEIEKKAEELEVTTRYKSEFLANMSHELRTPLNSILLLSRLLAENDEKNLNSDQVEYATVIQSSGNGLLGLIDEILDLSKIEAGKMDLDYARVSVRDITDDIKALFNQIAKEKNLEFKISVDADVPAFIETDRMRLEQILKNLISNALKFTSAGSVQLIVKANPADAKVLSFAVKDTGIGIPPEKQQLIFEAFQQADGSTKRKYGGTGLGLSISRELIKLLKGEITLNSEAGKGSEFILYLPVSQSQNSQIPENKNFFGTAKTDSFIKKDEIIDTRFISTVIPESIPDDRAIISEKDKAILIIEDDTNFAKTLLDYTRKKGYKGIVAVRGDEGLELAESFKPRGILLDIQLPVMSGWDVMDRLKSNPKTRHIPVHIMSSHKLKNESLLKGAVDFIDKPMALDKMQEIFKKIEYVLSRKSKKVLIIEDNPQHAKALAYFLETFNINSELRSNISEGIEALKNKEVDCVILDMGIPDKQAYETLEEAKKNPGFENLPIIIFTGKSLSMTEELRIKQYADSIIVKTAHSYQRMLDEVSLFLHVVEENKKPLVRDGDFKKLGALEQILQDKTVLIADDDVRNIFSLTKSLENYKMNVITALDGQEALQKLRENPSIDVVLLDMMMPQMDGYETARRIRENYQWKNLPVIAVTAKAMTGDREKCINAGASDYITKPVDIDQLMSLLRVWLYEKS</sequence>
<keyword evidence="10" id="KW-0812">Transmembrane</keyword>
<dbReference type="PROSITE" id="PS50110">
    <property type="entry name" value="RESPONSE_REGULATORY"/>
    <property type="match status" value="3"/>
</dbReference>
<dbReference type="SMART" id="SM00304">
    <property type="entry name" value="HAMP"/>
    <property type="match status" value="1"/>
</dbReference>
<feature type="transmembrane region" description="Helical" evidence="10">
    <location>
        <begin position="12"/>
        <end position="33"/>
    </location>
</feature>
<evidence type="ECO:0000256" key="4">
    <source>
        <dbReference type="ARBA" id="ARBA00022553"/>
    </source>
</evidence>
<dbReference type="SUPFAM" id="SSF52172">
    <property type="entry name" value="CheY-like"/>
    <property type="match status" value="3"/>
</dbReference>
<dbReference type="Gene3D" id="3.30.450.40">
    <property type="match status" value="1"/>
</dbReference>
<keyword evidence="10" id="KW-1133">Transmembrane helix</keyword>
<dbReference type="GO" id="GO:0016020">
    <property type="term" value="C:membrane"/>
    <property type="evidence" value="ECO:0007669"/>
    <property type="project" value="UniProtKB-SubCell"/>
</dbReference>
<dbReference type="Gene3D" id="3.30.565.10">
    <property type="entry name" value="Histidine kinase-like ATPase, C-terminal domain"/>
    <property type="match status" value="1"/>
</dbReference>
<keyword evidence="7" id="KW-0902">Two-component regulatory system</keyword>
<evidence type="ECO:0000256" key="10">
    <source>
        <dbReference type="SAM" id="Phobius"/>
    </source>
</evidence>
<dbReference type="PANTHER" id="PTHR45339">
    <property type="entry name" value="HYBRID SIGNAL TRANSDUCTION HISTIDINE KINASE J"/>
    <property type="match status" value="1"/>
</dbReference>
<dbReference type="EMBL" id="SZVO01000014">
    <property type="protein sequence ID" value="TKT88671.1"/>
    <property type="molecule type" value="Genomic_DNA"/>
</dbReference>
<evidence type="ECO:0000259" key="12">
    <source>
        <dbReference type="PROSITE" id="PS50110"/>
    </source>
</evidence>
<comment type="subcellular location">
    <subcellularLocation>
        <location evidence="2">Membrane</location>
    </subcellularLocation>
</comment>
<accession>A0A4U6CY61</accession>
<keyword evidence="5" id="KW-0808">Transferase</keyword>
<dbReference type="Gene3D" id="1.10.287.130">
    <property type="match status" value="1"/>
</dbReference>
<evidence type="ECO:0000256" key="8">
    <source>
        <dbReference type="PROSITE-ProRule" id="PRU00169"/>
    </source>
</evidence>
<evidence type="ECO:0000313" key="14">
    <source>
        <dbReference type="EMBL" id="TKT88671.1"/>
    </source>
</evidence>
<evidence type="ECO:0000256" key="3">
    <source>
        <dbReference type="ARBA" id="ARBA00012438"/>
    </source>
</evidence>
<feature type="modified residue" description="4-aspartylphosphate" evidence="8">
    <location>
        <position position="860"/>
    </location>
</feature>
<dbReference type="CDD" id="cd16922">
    <property type="entry name" value="HATPase_EvgS-ArcB-TorS-like"/>
    <property type="match status" value="1"/>
</dbReference>
<feature type="domain" description="HAMP" evidence="13">
    <location>
        <begin position="233"/>
        <end position="282"/>
    </location>
</feature>
<feature type="coiled-coil region" evidence="9">
    <location>
        <begin position="442"/>
        <end position="525"/>
    </location>
</feature>
<dbReference type="OrthoDB" id="9811889at2"/>
<dbReference type="EC" id="2.7.13.3" evidence="3"/>
<proteinExistence type="predicted"/>
<evidence type="ECO:0000256" key="7">
    <source>
        <dbReference type="ARBA" id="ARBA00023012"/>
    </source>
</evidence>
<dbReference type="InterPro" id="IPR036097">
    <property type="entry name" value="HisK_dim/P_sf"/>
</dbReference>
<dbReference type="SUPFAM" id="SSF55874">
    <property type="entry name" value="ATPase domain of HSP90 chaperone/DNA topoisomerase II/histidine kinase"/>
    <property type="match status" value="1"/>
</dbReference>
<dbReference type="InterPro" id="IPR004358">
    <property type="entry name" value="Sig_transdc_His_kin-like_C"/>
</dbReference>
<dbReference type="Gene3D" id="3.40.50.2300">
    <property type="match status" value="3"/>
</dbReference>
<name>A0A4U6CY61_9BACT</name>
<dbReference type="SUPFAM" id="SSF55781">
    <property type="entry name" value="GAF domain-like"/>
    <property type="match status" value="1"/>
</dbReference>